<evidence type="ECO:0000256" key="1">
    <source>
        <dbReference type="ARBA" id="ARBA00004496"/>
    </source>
</evidence>
<sequence length="234" mass="26154">MFRKPAGYNREVLLLRLKSGIEVGFIWPGWRDRSATALVARENNVTASAIVQEILSSSSLDPSKVTVLPTPSSPMPYETTPLRPEFIGEHLPGNTRWNGTHVRYLTPAERTPYKLTITNGLLYDAQGAPFDTTTSRTLWTPQGGRAIFVMDARGALYSSPHHILGQFHHSSFLSGAPVAAAGELSAKNGHLHLISDHSTHYRPPRRFTRQLLDNLRRQGVQIDDHQVEYHMPLD</sequence>
<dbReference type="PANTHER" id="PTHR31250:SF27">
    <property type="entry name" value="IQ DOMAIN-CONTAINING PROTEIN IQM5"/>
    <property type="match status" value="1"/>
</dbReference>
<keyword evidence="4" id="KW-1185">Reference proteome</keyword>
<proteinExistence type="predicted"/>
<protein>
    <submittedName>
        <fullName evidence="3">Uncharacterized protein</fullName>
    </submittedName>
</protein>
<reference evidence="3 4" key="1">
    <citation type="submission" date="2021-04" db="EMBL/GenBank/DDBJ databases">
        <title>Nocardia tengchongensis.</title>
        <authorList>
            <person name="Zhuang k."/>
            <person name="Ran Y."/>
            <person name="Li W."/>
        </authorList>
    </citation>
    <scope>NUCLEOTIDE SEQUENCE [LARGE SCALE GENOMIC DNA]</scope>
    <source>
        <strain evidence="3 4">CFH S0057</strain>
    </source>
</reference>
<evidence type="ECO:0000256" key="2">
    <source>
        <dbReference type="ARBA" id="ARBA00022490"/>
    </source>
</evidence>
<gene>
    <name evidence="3" type="ORF">KHQ06_16780</name>
</gene>
<keyword evidence="2" id="KW-0963">Cytoplasm</keyword>
<dbReference type="EMBL" id="CP074371">
    <property type="protein sequence ID" value="QVI24271.1"/>
    <property type="molecule type" value="Genomic_DNA"/>
</dbReference>
<comment type="subcellular location">
    <subcellularLocation>
        <location evidence="1">Cytoplasm</location>
    </subcellularLocation>
</comment>
<dbReference type="InterPro" id="IPR044159">
    <property type="entry name" value="IQM"/>
</dbReference>
<dbReference type="Proteomes" id="UP000683310">
    <property type="component" value="Chromosome"/>
</dbReference>
<evidence type="ECO:0000313" key="4">
    <source>
        <dbReference type="Proteomes" id="UP000683310"/>
    </source>
</evidence>
<organism evidence="3 4">
    <name type="scientific">Nocardia tengchongensis</name>
    <dbReference type="NCBI Taxonomy" id="2055889"/>
    <lineage>
        <taxon>Bacteria</taxon>
        <taxon>Bacillati</taxon>
        <taxon>Actinomycetota</taxon>
        <taxon>Actinomycetes</taxon>
        <taxon>Mycobacteriales</taxon>
        <taxon>Nocardiaceae</taxon>
        <taxon>Nocardia</taxon>
    </lineage>
</organism>
<dbReference type="PANTHER" id="PTHR31250">
    <property type="entry name" value="IQ DOMAIN-CONTAINING PROTEIN IQM3"/>
    <property type="match status" value="1"/>
</dbReference>
<name>A0ABX8CY59_9NOCA</name>
<evidence type="ECO:0000313" key="3">
    <source>
        <dbReference type="EMBL" id="QVI24271.1"/>
    </source>
</evidence>
<accession>A0ABX8CY59</accession>